<dbReference type="InterPro" id="IPR000101">
    <property type="entry name" value="GGT_peptidase"/>
</dbReference>
<dbReference type="Pfam" id="PF01019">
    <property type="entry name" value="G_glu_transpept"/>
    <property type="match status" value="1"/>
</dbReference>
<comment type="subunit">
    <text evidence="6">This enzyme consists of two polypeptide chains, which are synthesized in precursor form from a single polypeptide.</text>
</comment>
<dbReference type="GO" id="GO:0006751">
    <property type="term" value="P:glutathione catabolic process"/>
    <property type="evidence" value="ECO:0007669"/>
    <property type="project" value="UniProtKB-UniRule"/>
</dbReference>
<feature type="binding site" evidence="5">
    <location>
        <position position="488"/>
    </location>
    <ligand>
        <name>L-glutamate</name>
        <dbReference type="ChEBI" id="CHEBI:29985"/>
    </ligand>
</feature>
<dbReference type="Proteomes" id="UP000494205">
    <property type="component" value="Unassembled WGS sequence"/>
</dbReference>
<reference evidence="7 8" key="1">
    <citation type="submission" date="2020-04" db="EMBL/GenBank/DDBJ databases">
        <authorList>
            <person name="De Canck E."/>
        </authorList>
    </citation>
    <scope>NUCLEOTIDE SEQUENCE [LARGE SCALE GENOMIC DNA]</scope>
    <source>
        <strain evidence="7 8">LMG 27174</strain>
    </source>
</reference>
<sequence length="590" mass="64579">MNLFFAPERAAIQGFALPDAFHPRFIFLWRPTAHTVRTVLPRVFDMTGFNWQNPYPTPRLPVFARNIVSTSHPLAAQAGLRMLWKGGNAVDAAIAAAAAITVVEPVSCGLGGDAFALVWDGRKLHGLNASGAAPAAWSVDYFKRKYGEQNGLAIQPTRGWDAVTVPGVIAGWEALHQKFGSLPFADLMAPAIEIAGRGHAVATIVAHKWAAAVPELQDLPGFAATFMPRGRAPEVSELMRFPGHAKTLRKLAEQGPRAYYEGEIAERIAAFSRECGGALTVEDLRNYRADWVEPIGKDYRGYTVHEIPPNGQGIAALIALGILEKFDVKELTVDNVESQHLQIEAMKLAFADVYRYVADPRSMDVTPEQMLDDAYLASRAKLIDHKRATQFNFGMPKAGGTIYMSVADERGMMVSFIQSNYMGFGSGIVVPDTGISMQNRGCGFSMDPKSPNVVEGGKRPFHTIIPAFLTQQVDGQQEAVMSFGVMGGDMQPQGHLQSIVRMLDYGQQPQAACDAPRWKVNRDFTIDIESTLEQKTAAALQKLGHTIKSVDDPYMDFGSGQYIWKLDRNDPERGYVAASDSRRDGLAAGF</sequence>
<evidence type="ECO:0000256" key="1">
    <source>
        <dbReference type="ARBA" id="ARBA00001049"/>
    </source>
</evidence>
<keyword evidence="6" id="KW-0865">Zymogen</keyword>
<dbReference type="Gene3D" id="1.10.246.130">
    <property type="match status" value="1"/>
</dbReference>
<dbReference type="AlphaFoldDB" id="A0A6J5A0J0"/>
<comment type="catalytic activity">
    <reaction evidence="1 6">
        <text>an S-substituted glutathione + H2O = an S-substituted L-cysteinylglycine + L-glutamate</text>
        <dbReference type="Rhea" id="RHEA:59468"/>
        <dbReference type="ChEBI" id="CHEBI:15377"/>
        <dbReference type="ChEBI" id="CHEBI:29985"/>
        <dbReference type="ChEBI" id="CHEBI:90779"/>
        <dbReference type="ChEBI" id="CHEBI:143103"/>
        <dbReference type="EC" id="3.4.19.13"/>
    </reaction>
</comment>
<dbReference type="NCBIfam" id="TIGR00066">
    <property type="entry name" value="g_glut_trans"/>
    <property type="match status" value="1"/>
</dbReference>
<dbReference type="InterPro" id="IPR043137">
    <property type="entry name" value="GGT_ssub_C"/>
</dbReference>
<evidence type="ECO:0000313" key="7">
    <source>
        <dbReference type="EMBL" id="CAB3648847.1"/>
    </source>
</evidence>
<evidence type="ECO:0000256" key="3">
    <source>
        <dbReference type="ARBA" id="ARBA00047417"/>
    </source>
</evidence>
<evidence type="ECO:0000256" key="6">
    <source>
        <dbReference type="RuleBase" id="RU368036"/>
    </source>
</evidence>
<comment type="pathway">
    <text evidence="6">Sulfur metabolism; glutathione metabolism.</text>
</comment>
<feature type="active site" description="Nucleophile" evidence="4">
    <location>
        <position position="401"/>
    </location>
</feature>
<protein>
    <recommendedName>
        <fullName evidence="6">Glutathione hydrolase proenzyme</fullName>
        <ecNumber evidence="6">2.3.2.2</ecNumber>
        <ecNumber evidence="6">3.4.19.13</ecNumber>
    </recommendedName>
    <component>
        <recommendedName>
            <fullName evidence="6">Glutathione hydrolase large chain</fullName>
        </recommendedName>
    </component>
    <component>
        <recommendedName>
            <fullName evidence="6">Glutathione hydrolase small chain</fullName>
        </recommendedName>
    </component>
</protein>
<comment type="catalytic activity">
    <reaction evidence="2 6">
        <text>glutathione + H2O = L-cysteinylglycine + L-glutamate</text>
        <dbReference type="Rhea" id="RHEA:28807"/>
        <dbReference type="ChEBI" id="CHEBI:15377"/>
        <dbReference type="ChEBI" id="CHEBI:29985"/>
        <dbReference type="ChEBI" id="CHEBI:57925"/>
        <dbReference type="ChEBI" id="CHEBI:61694"/>
        <dbReference type="EC" id="3.4.19.13"/>
    </reaction>
</comment>
<dbReference type="Gene3D" id="3.60.20.40">
    <property type="match status" value="1"/>
</dbReference>
<proteinExistence type="inferred from homology"/>
<keyword evidence="6 7" id="KW-0378">Hydrolase</keyword>
<name>A0A6J5A0J0_9BURK</name>
<dbReference type="GO" id="GO:0036374">
    <property type="term" value="F:glutathione hydrolase activity"/>
    <property type="evidence" value="ECO:0007669"/>
    <property type="project" value="UniProtKB-UniRule"/>
</dbReference>
<evidence type="ECO:0000256" key="5">
    <source>
        <dbReference type="PIRSR" id="PIRSR600101-2"/>
    </source>
</evidence>
<evidence type="ECO:0000256" key="2">
    <source>
        <dbReference type="ARBA" id="ARBA00001089"/>
    </source>
</evidence>
<keyword evidence="6 7" id="KW-0808">Transferase</keyword>
<dbReference type="EC" id="3.4.19.13" evidence="6"/>
<organism evidence="7 8">
    <name type="scientific">Paraburkholderia rhynchosiae</name>
    <dbReference type="NCBI Taxonomy" id="487049"/>
    <lineage>
        <taxon>Bacteria</taxon>
        <taxon>Pseudomonadati</taxon>
        <taxon>Pseudomonadota</taxon>
        <taxon>Betaproteobacteria</taxon>
        <taxon>Burkholderiales</taxon>
        <taxon>Burkholderiaceae</taxon>
        <taxon>Paraburkholderia</taxon>
    </lineage>
</organism>
<dbReference type="PANTHER" id="PTHR43881">
    <property type="entry name" value="GAMMA-GLUTAMYLTRANSPEPTIDASE (AFU_ORTHOLOGUE AFUA_4G13580)"/>
    <property type="match status" value="1"/>
</dbReference>
<comment type="similarity">
    <text evidence="6">Belongs to the gamma-glutamyltransferase family.</text>
</comment>
<comment type="PTM">
    <text evidence="6">Cleaved by autocatalysis into a large and a small subunit.</text>
</comment>
<comment type="catalytic activity">
    <reaction evidence="3 6">
        <text>an N-terminal (5-L-glutamyl)-[peptide] + an alpha-amino acid = 5-L-glutamyl amino acid + an N-terminal L-alpha-aminoacyl-[peptide]</text>
        <dbReference type="Rhea" id="RHEA:23904"/>
        <dbReference type="Rhea" id="RHEA-COMP:9780"/>
        <dbReference type="Rhea" id="RHEA-COMP:9795"/>
        <dbReference type="ChEBI" id="CHEBI:77644"/>
        <dbReference type="ChEBI" id="CHEBI:78597"/>
        <dbReference type="ChEBI" id="CHEBI:78599"/>
        <dbReference type="ChEBI" id="CHEBI:78608"/>
        <dbReference type="EC" id="2.3.2.2"/>
    </reaction>
</comment>
<dbReference type="SUPFAM" id="SSF56235">
    <property type="entry name" value="N-terminal nucleophile aminohydrolases (Ntn hydrolases)"/>
    <property type="match status" value="1"/>
</dbReference>
<dbReference type="GO" id="GO:0006750">
    <property type="term" value="P:glutathione biosynthetic process"/>
    <property type="evidence" value="ECO:0007669"/>
    <property type="project" value="UniProtKB-KW"/>
</dbReference>
<accession>A0A6J5A0J0</accession>
<dbReference type="PANTHER" id="PTHR43881:SF1">
    <property type="entry name" value="GAMMA-GLUTAMYLTRANSPEPTIDASE (AFU_ORTHOLOGUE AFUA_4G13580)"/>
    <property type="match status" value="1"/>
</dbReference>
<dbReference type="GO" id="GO:0103068">
    <property type="term" value="F:leukotriene C4 gamma-glutamyl transferase activity"/>
    <property type="evidence" value="ECO:0007669"/>
    <property type="project" value="UniProtKB-EC"/>
</dbReference>
<evidence type="ECO:0000256" key="4">
    <source>
        <dbReference type="PIRSR" id="PIRSR600101-1"/>
    </source>
</evidence>
<dbReference type="EC" id="2.3.2.2" evidence="6"/>
<dbReference type="EMBL" id="CADIJZ010000003">
    <property type="protein sequence ID" value="CAB3648847.1"/>
    <property type="molecule type" value="Genomic_DNA"/>
</dbReference>
<dbReference type="InterPro" id="IPR043138">
    <property type="entry name" value="GGT_lsub"/>
</dbReference>
<keyword evidence="6 7" id="KW-0012">Acyltransferase</keyword>
<keyword evidence="6" id="KW-0317">Glutathione biosynthesis</keyword>
<dbReference type="PRINTS" id="PR01210">
    <property type="entry name" value="GGTRANSPTASE"/>
</dbReference>
<gene>
    <name evidence="7" type="primary">ywrD</name>
    <name evidence="7" type="ORF">LMG27174_01026</name>
</gene>
<dbReference type="UniPathway" id="UPA00204"/>
<dbReference type="InterPro" id="IPR052896">
    <property type="entry name" value="GGT-like_enzyme"/>
</dbReference>
<dbReference type="InterPro" id="IPR029055">
    <property type="entry name" value="Ntn_hydrolases_N"/>
</dbReference>
<evidence type="ECO:0000313" key="8">
    <source>
        <dbReference type="Proteomes" id="UP000494205"/>
    </source>
</evidence>